<reference evidence="1 2" key="1">
    <citation type="submission" date="2015-11" db="EMBL/GenBank/DDBJ databases">
        <title>Expanding the genomic diversity of Burkholderia species for the development of highly accurate diagnostics.</title>
        <authorList>
            <person name="Sahl J."/>
            <person name="Keim P."/>
            <person name="Wagner D."/>
        </authorList>
    </citation>
    <scope>NUCLEOTIDE SEQUENCE [LARGE SCALE GENOMIC DNA]</scope>
    <source>
        <strain evidence="1 2">MSMB1808WGS</strain>
    </source>
</reference>
<comment type="caution">
    <text evidence="1">The sequence shown here is derived from an EMBL/GenBank/DDBJ whole genome shotgun (WGS) entry which is preliminary data.</text>
</comment>
<evidence type="ECO:0000313" key="1">
    <source>
        <dbReference type="EMBL" id="KVP98027.1"/>
    </source>
</evidence>
<dbReference type="EMBL" id="LPBJ01000047">
    <property type="protein sequence ID" value="KVP98027.1"/>
    <property type="molecule type" value="Genomic_DNA"/>
</dbReference>
<accession>A0AAW3MYG5</accession>
<sequence>MQPDDLFDLRTYLDHEVLSAYSTFQEDALNWWCNPKNETSDMGLDHRTVRAMSTGVQGDRGPVALYEAWAAVQFARIADDAQLVTSVSTREGFEAWHRELTESLVAHWHAQVTANNEMLKHHEGDEFFPENPNLNIAHRYKMVDLFVRYLRVKSDAHPELSRHCYEFGHIPLDRKSLAVISAAFSGIGVGRNFSMGNIISETMYRTYQRLALAICEEAGGTPLLLDVFSWESPFAQKLYEKKPAAPTRKLLKRAKKKQKQKA</sequence>
<keyword evidence="2" id="KW-1185">Reference proteome</keyword>
<organism evidence="1 2">
    <name type="scientific">Burkholderia ubonensis</name>
    <dbReference type="NCBI Taxonomy" id="101571"/>
    <lineage>
        <taxon>Bacteria</taxon>
        <taxon>Pseudomonadati</taxon>
        <taxon>Pseudomonadota</taxon>
        <taxon>Betaproteobacteria</taxon>
        <taxon>Burkholderiales</taxon>
        <taxon>Burkholderiaceae</taxon>
        <taxon>Burkholderia</taxon>
        <taxon>Burkholderia cepacia complex</taxon>
    </lineage>
</organism>
<name>A0AAW3MYG5_9BURK</name>
<dbReference type="RefSeq" id="WP_059924955.1">
    <property type="nucleotide sequence ID" value="NZ_LPBG01000047.1"/>
</dbReference>
<dbReference type="Proteomes" id="UP000056453">
    <property type="component" value="Unassembled WGS sequence"/>
</dbReference>
<protein>
    <submittedName>
        <fullName evidence="1">Uncharacterized protein</fullName>
    </submittedName>
</protein>
<dbReference type="AlphaFoldDB" id="A0AAW3MYG5"/>
<evidence type="ECO:0000313" key="2">
    <source>
        <dbReference type="Proteomes" id="UP000056453"/>
    </source>
</evidence>
<gene>
    <name evidence="1" type="ORF">WJ96_05505</name>
</gene>
<proteinExistence type="predicted"/>